<proteinExistence type="predicted"/>
<evidence type="ECO:0000313" key="2">
    <source>
        <dbReference type="Proteomes" id="UP000232455"/>
    </source>
</evidence>
<sequence>MGQAAVTAILAADSEPKAWTVSKLAIYIWDKRRTAEPITQVFTVSKGALSVMCSLPIQVLHHYRRAHLTTANQL</sequence>
<dbReference type="EMBL" id="PHHE01000001">
    <property type="protein sequence ID" value="PKA70206.1"/>
    <property type="molecule type" value="Genomic_DNA"/>
</dbReference>
<accession>A0ABX4Q0C2</accession>
<reference evidence="1 2" key="1">
    <citation type="submission" date="2017-11" db="EMBL/GenBank/DDBJ databases">
        <title>Genome sequencing of a diverse group of Pseudomonas species.</title>
        <authorList>
            <person name="Loper J."/>
        </authorList>
    </citation>
    <scope>NUCLEOTIDE SEQUENCE [LARGE SCALE GENOMIC DNA]</scope>
    <source>
        <strain evidence="1 2">LMG 25716</strain>
    </source>
</reference>
<comment type="caution">
    <text evidence="1">The sequence shown here is derived from an EMBL/GenBank/DDBJ whole genome shotgun (WGS) entry which is preliminary data.</text>
</comment>
<name>A0ABX4Q0C2_9PSED</name>
<gene>
    <name evidence="1" type="ORF">ATI02_3096</name>
</gene>
<keyword evidence="2" id="KW-1185">Reference proteome</keyword>
<protein>
    <submittedName>
        <fullName evidence="1">Uncharacterized protein</fullName>
    </submittedName>
</protein>
<organism evidence="1 2">
    <name type="scientific">Pseudomonas baetica</name>
    <dbReference type="NCBI Taxonomy" id="674054"/>
    <lineage>
        <taxon>Bacteria</taxon>
        <taxon>Pseudomonadati</taxon>
        <taxon>Pseudomonadota</taxon>
        <taxon>Gammaproteobacteria</taxon>
        <taxon>Pseudomonadales</taxon>
        <taxon>Pseudomonadaceae</taxon>
        <taxon>Pseudomonas</taxon>
    </lineage>
</organism>
<evidence type="ECO:0000313" key="1">
    <source>
        <dbReference type="EMBL" id="PKA70206.1"/>
    </source>
</evidence>
<dbReference type="Proteomes" id="UP000232455">
    <property type="component" value="Unassembled WGS sequence"/>
</dbReference>